<dbReference type="PANTHER" id="PTHR32059:SF0">
    <property type="entry name" value="RAB11-BINDING PROTEIN RELCH"/>
    <property type="match status" value="1"/>
</dbReference>
<evidence type="ECO:0000313" key="3">
    <source>
        <dbReference type="EMBL" id="CAH2091027.1"/>
    </source>
</evidence>
<keyword evidence="4" id="KW-1185">Reference proteome</keyword>
<dbReference type="GO" id="GO:0055037">
    <property type="term" value="C:recycling endosome"/>
    <property type="evidence" value="ECO:0007669"/>
    <property type="project" value="TreeGrafter"/>
</dbReference>
<dbReference type="EMBL" id="CAKOGL010000010">
    <property type="protein sequence ID" value="CAH2091027.1"/>
    <property type="molecule type" value="Genomic_DNA"/>
</dbReference>
<dbReference type="InterPro" id="IPR040362">
    <property type="entry name" value="RELCH"/>
</dbReference>
<accession>A0AAU9TZW0</accession>
<name>A0AAU9TZW0_EUPED</name>
<proteinExistence type="predicted"/>
<gene>
    <name evidence="3" type="ORF">EEDITHA_LOCUS6926</name>
</gene>
<feature type="coiled-coil region" evidence="1">
    <location>
        <begin position="263"/>
        <end position="290"/>
    </location>
</feature>
<keyword evidence="1" id="KW-0175">Coiled coil</keyword>
<evidence type="ECO:0000256" key="1">
    <source>
        <dbReference type="SAM" id="Coils"/>
    </source>
</evidence>
<protein>
    <recommendedName>
        <fullName evidence="5">LisH domain-containing protein</fullName>
    </recommendedName>
</protein>
<reference evidence="3" key="1">
    <citation type="submission" date="2022-03" db="EMBL/GenBank/DDBJ databases">
        <authorList>
            <person name="Tunstrom K."/>
        </authorList>
    </citation>
    <scope>NUCLEOTIDE SEQUENCE</scope>
</reference>
<organism evidence="3 4">
    <name type="scientific">Euphydryas editha</name>
    <name type="common">Edith's checkerspot</name>
    <dbReference type="NCBI Taxonomy" id="104508"/>
    <lineage>
        <taxon>Eukaryota</taxon>
        <taxon>Metazoa</taxon>
        <taxon>Ecdysozoa</taxon>
        <taxon>Arthropoda</taxon>
        <taxon>Hexapoda</taxon>
        <taxon>Insecta</taxon>
        <taxon>Pterygota</taxon>
        <taxon>Neoptera</taxon>
        <taxon>Endopterygota</taxon>
        <taxon>Lepidoptera</taxon>
        <taxon>Glossata</taxon>
        <taxon>Ditrysia</taxon>
        <taxon>Papilionoidea</taxon>
        <taxon>Nymphalidae</taxon>
        <taxon>Nymphalinae</taxon>
        <taxon>Euphydryas</taxon>
    </lineage>
</organism>
<sequence>MNPYKDAEESSFATSLPMTYEDIATKLLKDNFFLTALELHTELVESGKELPQLREFFSNPGNFEQHVLRAGDISTMHRTPSQATLDSLDTARYSEDGGGDRGGSGGDVAVLEFELRKARETINALRANLTQFADGESTLDKSSRDNLNERSLKPHEKRALNFLINEYLLLQSYKLTSITFSDENPDQEFEDWDDVGLNMPRPASLITLFRGGATNVHVPKIDATTNTDVSLRDMECQTDFDECNVCVSCQTSLDRDSEWNHELLIQAEEIELLKQKIIALETEKLNFQKLYDAALLSLNSLTSPTSEGKTIDLQIPNEKLIVEQSRLQAEQADENKPITCTALENHYGSGNSTNSATPEQFEMIYSDKNNGSTKKEGSNTSSFDPALLGDSVRGSPCRRASVTTLDETMSINDAGEWTRVHYEYSTVDTSKEMWIDCNLPNNLKESLLSWCYESSDMNEPLSNDLLSDLVNSKQPITLTGLLQLVADTLPRVCLRIF</sequence>
<evidence type="ECO:0008006" key="5">
    <source>
        <dbReference type="Google" id="ProtNLM"/>
    </source>
</evidence>
<dbReference type="Proteomes" id="UP001153954">
    <property type="component" value="Unassembled WGS sequence"/>
</dbReference>
<feature type="compositionally biased region" description="Polar residues" evidence="2">
    <location>
        <begin position="367"/>
        <end position="383"/>
    </location>
</feature>
<dbReference type="AlphaFoldDB" id="A0AAU9TZW0"/>
<comment type="caution">
    <text evidence="3">The sequence shown here is derived from an EMBL/GenBank/DDBJ whole genome shotgun (WGS) entry which is preliminary data.</text>
</comment>
<dbReference type="PROSITE" id="PS50896">
    <property type="entry name" value="LISH"/>
    <property type="match status" value="1"/>
</dbReference>
<evidence type="ECO:0000313" key="4">
    <source>
        <dbReference type="Proteomes" id="UP001153954"/>
    </source>
</evidence>
<dbReference type="PANTHER" id="PTHR32059">
    <property type="entry name" value="RAB11-BINDING PROTEIN RELCH"/>
    <property type="match status" value="1"/>
</dbReference>
<dbReference type="GO" id="GO:0005802">
    <property type="term" value="C:trans-Golgi network"/>
    <property type="evidence" value="ECO:0007669"/>
    <property type="project" value="InterPro"/>
</dbReference>
<evidence type="ECO:0000256" key="2">
    <source>
        <dbReference type="SAM" id="MobiDB-lite"/>
    </source>
</evidence>
<dbReference type="GO" id="GO:0032367">
    <property type="term" value="P:intracellular cholesterol transport"/>
    <property type="evidence" value="ECO:0007669"/>
    <property type="project" value="InterPro"/>
</dbReference>
<dbReference type="InterPro" id="IPR006594">
    <property type="entry name" value="LisH"/>
</dbReference>
<feature type="region of interest" description="Disordered" evidence="2">
    <location>
        <begin position="367"/>
        <end position="389"/>
    </location>
</feature>